<dbReference type="EMBL" id="DRLF01000090">
    <property type="protein sequence ID" value="HEC05647.1"/>
    <property type="molecule type" value="Genomic_DNA"/>
</dbReference>
<evidence type="ECO:0000313" key="3">
    <source>
        <dbReference type="EMBL" id="HEC05647.1"/>
    </source>
</evidence>
<sequence>MTQKTLLLVEDNPDDEALTLRALHKHNIANKIIVARDGQEALDYLFGKGDFADRDTAQLPQVILLDLKLPKVDGLEVLQQLRSNPQTRAVPVVILTSSNEEQDLIRSYELGANSYVRKPVDFEQFIEAARQLGLYWMVLNEVPYGRE</sequence>
<dbReference type="Proteomes" id="UP000886339">
    <property type="component" value="Unassembled WGS sequence"/>
</dbReference>
<protein>
    <submittedName>
        <fullName evidence="3">Response regulator</fullName>
    </submittedName>
</protein>
<dbReference type="SUPFAM" id="SSF52172">
    <property type="entry name" value="CheY-like"/>
    <property type="match status" value="1"/>
</dbReference>
<dbReference type="Gene3D" id="3.40.50.2300">
    <property type="match status" value="1"/>
</dbReference>
<gene>
    <name evidence="3" type="ORF">ENJ12_02265</name>
</gene>
<name>A0A831RTD4_9GAMM</name>
<dbReference type="PROSITE" id="PS50110">
    <property type="entry name" value="RESPONSE_REGULATORY"/>
    <property type="match status" value="1"/>
</dbReference>
<keyword evidence="1" id="KW-0597">Phosphoprotein</keyword>
<dbReference type="AlphaFoldDB" id="A0A831RTD4"/>
<evidence type="ECO:0000259" key="2">
    <source>
        <dbReference type="PROSITE" id="PS50110"/>
    </source>
</evidence>
<dbReference type="CDD" id="cd17557">
    <property type="entry name" value="REC_Rcp-like"/>
    <property type="match status" value="1"/>
</dbReference>
<dbReference type="InterPro" id="IPR052893">
    <property type="entry name" value="TCS_response_regulator"/>
</dbReference>
<dbReference type="SMART" id="SM00448">
    <property type="entry name" value="REC"/>
    <property type="match status" value="1"/>
</dbReference>
<accession>A0A831RTD4</accession>
<comment type="caution">
    <text evidence="3">The sequence shown here is derived from an EMBL/GenBank/DDBJ whole genome shotgun (WGS) entry which is preliminary data.</text>
</comment>
<proteinExistence type="predicted"/>
<dbReference type="PANTHER" id="PTHR44520:SF1">
    <property type="entry name" value="TWO-COMPONENT SYSTEM REGULATORY PROTEIN"/>
    <property type="match status" value="1"/>
</dbReference>
<dbReference type="InterPro" id="IPR001789">
    <property type="entry name" value="Sig_transdc_resp-reg_receiver"/>
</dbReference>
<feature type="modified residue" description="4-aspartylphosphate" evidence="1">
    <location>
        <position position="66"/>
    </location>
</feature>
<reference evidence="3" key="1">
    <citation type="journal article" date="2020" name="mSystems">
        <title>Genome- and Community-Level Interaction Insights into Carbon Utilization and Element Cycling Functions of Hydrothermarchaeota in Hydrothermal Sediment.</title>
        <authorList>
            <person name="Zhou Z."/>
            <person name="Liu Y."/>
            <person name="Xu W."/>
            <person name="Pan J."/>
            <person name="Luo Z.H."/>
            <person name="Li M."/>
        </authorList>
    </citation>
    <scope>NUCLEOTIDE SEQUENCE [LARGE SCALE GENOMIC DNA]</scope>
    <source>
        <strain evidence="3">HyVt-458</strain>
    </source>
</reference>
<dbReference type="PANTHER" id="PTHR44520">
    <property type="entry name" value="RESPONSE REGULATOR RCP1-RELATED"/>
    <property type="match status" value="1"/>
</dbReference>
<organism evidence="3">
    <name type="scientific">Thiolapillus brandeum</name>
    <dbReference type="NCBI Taxonomy" id="1076588"/>
    <lineage>
        <taxon>Bacteria</taxon>
        <taxon>Pseudomonadati</taxon>
        <taxon>Pseudomonadota</taxon>
        <taxon>Gammaproteobacteria</taxon>
        <taxon>Chromatiales</taxon>
        <taxon>Sedimenticolaceae</taxon>
        <taxon>Thiolapillus</taxon>
    </lineage>
</organism>
<evidence type="ECO:0000256" key="1">
    <source>
        <dbReference type="PROSITE-ProRule" id="PRU00169"/>
    </source>
</evidence>
<dbReference type="InterPro" id="IPR011006">
    <property type="entry name" value="CheY-like_superfamily"/>
</dbReference>
<dbReference type="GO" id="GO:0000160">
    <property type="term" value="P:phosphorelay signal transduction system"/>
    <property type="evidence" value="ECO:0007669"/>
    <property type="project" value="InterPro"/>
</dbReference>
<dbReference type="Pfam" id="PF00072">
    <property type="entry name" value="Response_reg"/>
    <property type="match status" value="1"/>
</dbReference>
<feature type="domain" description="Response regulatory" evidence="2">
    <location>
        <begin position="5"/>
        <end position="133"/>
    </location>
</feature>